<reference evidence="1 2" key="1">
    <citation type="submission" date="2017-12" db="EMBL/GenBank/DDBJ databases">
        <authorList>
            <person name="Pombert J.-F."/>
            <person name="Haag K.L."/>
            <person name="Ebert D."/>
        </authorList>
    </citation>
    <scope>NUCLEOTIDE SEQUENCE [LARGE SCALE GENOMIC DNA]</scope>
    <source>
        <strain evidence="1">BE-OM-2</strain>
    </source>
</reference>
<evidence type="ECO:0000313" key="1">
    <source>
        <dbReference type="EMBL" id="TBU03827.1"/>
    </source>
</evidence>
<evidence type="ECO:0000313" key="2">
    <source>
        <dbReference type="Proteomes" id="UP000291404"/>
    </source>
</evidence>
<comment type="caution">
    <text evidence="1">The sequence shown here is derived from an EMBL/GenBank/DDBJ whole genome shotgun (WGS) entry which is preliminary data.</text>
</comment>
<sequence>MIICIVEATMFNEGSLNGNIPGSEIINDDYTLHNTILFAKSKNPTNITKNMNIKNRFNTYKYFNDLWVQDVENKVKKAYEKIKSKSDTDFENNMKIKRRNKATQKTKKDFMSEFKIYENDSSTRNKDDHNLSINKAFTEDLTFGEKWVPSGKLIKNDLKKEILVSPQV</sequence>
<dbReference type="VEuPathDB" id="MicrosporidiaDB:CWI39_0149p0040"/>
<gene>
    <name evidence="1" type="ORF">CWI36_0855p0020</name>
</gene>
<keyword evidence="2" id="KW-1185">Reference proteome</keyword>
<dbReference type="EMBL" id="PITI01000855">
    <property type="protein sequence ID" value="TBU03827.1"/>
    <property type="molecule type" value="Genomic_DNA"/>
</dbReference>
<dbReference type="Proteomes" id="UP000291404">
    <property type="component" value="Unassembled WGS sequence"/>
</dbReference>
<name>A0A4Q9L821_9MICR</name>
<proteinExistence type="predicted"/>
<organism evidence="1 2">
    <name type="scientific">Hamiltosporidium magnivora</name>
    <dbReference type="NCBI Taxonomy" id="148818"/>
    <lineage>
        <taxon>Eukaryota</taxon>
        <taxon>Fungi</taxon>
        <taxon>Fungi incertae sedis</taxon>
        <taxon>Microsporidia</taxon>
        <taxon>Dubosqiidae</taxon>
        <taxon>Hamiltosporidium</taxon>
    </lineage>
</organism>
<dbReference type="VEuPathDB" id="MicrosporidiaDB:CWI36_0855p0020"/>
<dbReference type="AlphaFoldDB" id="A0A4Q9L821"/>
<protein>
    <submittedName>
        <fullName evidence="1">Uncharacterized protein</fullName>
    </submittedName>
</protein>
<accession>A0A4Q9L821</accession>